<accession>A0A6M8HQK0</accession>
<dbReference type="EMBL" id="CP053708">
    <property type="protein sequence ID" value="QKE90632.1"/>
    <property type="molecule type" value="Genomic_DNA"/>
</dbReference>
<dbReference type="Proteomes" id="UP000500767">
    <property type="component" value="Chromosome"/>
</dbReference>
<proteinExistence type="predicted"/>
<dbReference type="AlphaFoldDB" id="A0A6M8HQK0"/>
<name>A0A6M8HQK0_9PROT</name>
<gene>
    <name evidence="1" type="ORF">HN018_11845</name>
</gene>
<dbReference type="KEGG" id="lck:HN018_11845"/>
<protein>
    <submittedName>
        <fullName evidence="1">Uncharacterized protein</fullName>
    </submittedName>
</protein>
<organism evidence="1 2">
    <name type="scientific">Lichenicola cladoniae</name>
    <dbReference type="NCBI Taxonomy" id="1484109"/>
    <lineage>
        <taxon>Bacteria</taxon>
        <taxon>Pseudomonadati</taxon>
        <taxon>Pseudomonadota</taxon>
        <taxon>Alphaproteobacteria</taxon>
        <taxon>Acetobacterales</taxon>
        <taxon>Acetobacteraceae</taxon>
        <taxon>Lichenicola</taxon>
    </lineage>
</organism>
<evidence type="ECO:0000313" key="2">
    <source>
        <dbReference type="Proteomes" id="UP000500767"/>
    </source>
</evidence>
<reference evidence="1 2" key="1">
    <citation type="journal article" date="2014" name="World J. Microbiol. Biotechnol.">
        <title>Biodiversity and physiological characteristics of Antarctic and Arctic lichens-associated bacteria.</title>
        <authorList>
            <person name="Lee Y.M."/>
            <person name="Kim E.H."/>
            <person name="Lee H.K."/>
            <person name="Hong S.G."/>
        </authorList>
    </citation>
    <scope>NUCLEOTIDE SEQUENCE [LARGE SCALE GENOMIC DNA]</scope>
    <source>
        <strain evidence="1 2">PAMC 26569</strain>
    </source>
</reference>
<evidence type="ECO:0000313" key="1">
    <source>
        <dbReference type="EMBL" id="QKE90632.1"/>
    </source>
</evidence>
<keyword evidence="2" id="KW-1185">Reference proteome</keyword>
<dbReference type="RefSeq" id="WP_172443476.1">
    <property type="nucleotide sequence ID" value="NZ_CP053708.1"/>
</dbReference>
<sequence>MLLPAFLKLSRTMVRRRPYMALDMLGLGLGIAALVVLILAAPRPDGTDRWVPDAADVVRVDDLDRRPGQAQQANLAALFMAAVPHRADYAREEAGMRVAARGRAGFRIEIMNRCTVVFLHHVA</sequence>